<dbReference type="Pfam" id="PF00672">
    <property type="entry name" value="HAMP"/>
    <property type="match status" value="1"/>
</dbReference>
<dbReference type="SMART" id="SM00388">
    <property type="entry name" value="HisKA"/>
    <property type="match status" value="1"/>
</dbReference>
<keyword evidence="16" id="KW-1185">Reference proteome</keyword>
<dbReference type="InterPro" id="IPR050428">
    <property type="entry name" value="TCS_sensor_his_kinase"/>
</dbReference>
<dbReference type="Gene3D" id="3.30.565.10">
    <property type="entry name" value="Histidine kinase-like ATPase, C-terminal domain"/>
    <property type="match status" value="1"/>
</dbReference>
<keyword evidence="8 15" id="KW-0418">Kinase</keyword>
<evidence type="ECO:0000256" key="6">
    <source>
        <dbReference type="ARBA" id="ARBA00022679"/>
    </source>
</evidence>
<dbReference type="InterPro" id="IPR036890">
    <property type="entry name" value="HATPase_C_sf"/>
</dbReference>
<proteinExistence type="predicted"/>
<dbReference type="InterPro" id="IPR004358">
    <property type="entry name" value="Sig_transdc_His_kin-like_C"/>
</dbReference>
<dbReference type="SUPFAM" id="SSF47384">
    <property type="entry name" value="Homodimeric domain of signal transducing histidine kinase"/>
    <property type="match status" value="1"/>
</dbReference>
<keyword evidence="9 12" id="KW-1133">Transmembrane helix</keyword>
<dbReference type="PROSITE" id="PS50885">
    <property type="entry name" value="HAMP"/>
    <property type="match status" value="1"/>
</dbReference>
<evidence type="ECO:0000256" key="2">
    <source>
        <dbReference type="ARBA" id="ARBA00001968"/>
    </source>
</evidence>
<dbReference type="InterPro" id="IPR003661">
    <property type="entry name" value="HisK_dim/P_dom"/>
</dbReference>
<evidence type="ECO:0000313" key="16">
    <source>
        <dbReference type="Proteomes" id="UP001142317"/>
    </source>
</evidence>
<comment type="caution">
    <text evidence="15">The sequence shown here is derived from an EMBL/GenBank/DDBJ whole genome shotgun (WGS) entry which is preliminary data.</text>
</comment>
<dbReference type="EMBL" id="BSEO01000001">
    <property type="protein sequence ID" value="GLJ79450.1"/>
    <property type="molecule type" value="Genomic_DNA"/>
</dbReference>
<dbReference type="RefSeq" id="WP_210004029.1">
    <property type="nucleotide sequence ID" value="NZ_BSEO01000001.1"/>
</dbReference>
<dbReference type="FunFam" id="1.10.287.130:FF:000001">
    <property type="entry name" value="Two-component sensor histidine kinase"/>
    <property type="match status" value="1"/>
</dbReference>
<reference evidence="15" key="2">
    <citation type="submission" date="2023-01" db="EMBL/GenBank/DDBJ databases">
        <authorList>
            <person name="Sun Q."/>
            <person name="Evtushenko L."/>
        </authorList>
    </citation>
    <scope>NUCLEOTIDE SEQUENCE</scope>
    <source>
        <strain evidence="15">VKM Ac-1447</strain>
    </source>
</reference>
<dbReference type="PROSITE" id="PS50109">
    <property type="entry name" value="HIS_KIN"/>
    <property type="match status" value="1"/>
</dbReference>
<dbReference type="InterPro" id="IPR003594">
    <property type="entry name" value="HATPase_dom"/>
</dbReference>
<sequence>MTRADRAGDDGVDDSHRGPRGLWRRWSLQTRLMLTVVSIVALTLVASAVGLSTTIGTVLIGTVESNVRTLTVGLQLFDNDSYVLRARTADEAILGTRGLPDGYTLLVQSPTGQTTAATYDEGVIRSLSPRQLAELATVDTSMAPATVELSGLGAYRVVSFSAGDVSGLAGLPLAQVDSTVARLVTTIAVVTAGGLLLLSAAIAVVIRRSLRPLRVVADTASRVASLPLAQGAVSITERVPREEADDHDEIGQVGAALNTLLDHVDASLVARQRNEERMRSFVADASHELRTPLASIRGYSELSLRAMRQGVPGVEETTTSALERIQAQSLRMTSLVEDLLLLARLDEGQELVYGTIDLTALAVDCVADARAAGQDHEWRLDVGDEPVVVAGDATRITQVVANLLANARVHTPAGTTVTTSVRLDAGNAVLTVHDDGPGIDPALADEIFERFSRADRSRARQTGGTGLGLSIARAIVAAHGGTLTVRSEPGSTAFELRLTARPADPATGAEPDVEPTGP</sequence>
<protein>
    <recommendedName>
        <fullName evidence="4">histidine kinase</fullName>
        <ecNumber evidence="4">2.7.13.3</ecNumber>
    </recommendedName>
</protein>
<keyword evidence="11 12" id="KW-0472">Membrane</keyword>
<dbReference type="GO" id="GO:0005886">
    <property type="term" value="C:plasma membrane"/>
    <property type="evidence" value="ECO:0007669"/>
    <property type="project" value="UniProtKB-SubCell"/>
</dbReference>
<dbReference type="PANTHER" id="PTHR45436:SF5">
    <property type="entry name" value="SENSOR HISTIDINE KINASE TRCS"/>
    <property type="match status" value="1"/>
</dbReference>
<dbReference type="CDD" id="cd00075">
    <property type="entry name" value="HATPase"/>
    <property type="match status" value="1"/>
</dbReference>
<keyword evidence="10" id="KW-0902">Two-component regulatory system</keyword>
<keyword evidence="6" id="KW-0808">Transferase</keyword>
<dbReference type="SMART" id="SM00304">
    <property type="entry name" value="HAMP"/>
    <property type="match status" value="1"/>
</dbReference>
<dbReference type="InterPro" id="IPR036097">
    <property type="entry name" value="HisK_dim/P_sf"/>
</dbReference>
<dbReference type="CDD" id="cd00082">
    <property type="entry name" value="HisKA"/>
    <property type="match status" value="1"/>
</dbReference>
<evidence type="ECO:0000259" key="14">
    <source>
        <dbReference type="PROSITE" id="PS50885"/>
    </source>
</evidence>
<dbReference type="GO" id="GO:0005509">
    <property type="term" value="F:calcium ion binding"/>
    <property type="evidence" value="ECO:0007669"/>
    <property type="project" value="UniProtKB-ARBA"/>
</dbReference>
<evidence type="ECO:0000256" key="10">
    <source>
        <dbReference type="ARBA" id="ARBA00023012"/>
    </source>
</evidence>
<organism evidence="15 16">
    <name type="scientific">Microbacterium imperiale</name>
    <dbReference type="NCBI Taxonomy" id="33884"/>
    <lineage>
        <taxon>Bacteria</taxon>
        <taxon>Bacillati</taxon>
        <taxon>Actinomycetota</taxon>
        <taxon>Actinomycetes</taxon>
        <taxon>Micrococcales</taxon>
        <taxon>Microbacteriaceae</taxon>
        <taxon>Microbacterium</taxon>
    </lineage>
</organism>
<dbReference type="SUPFAM" id="SSF55874">
    <property type="entry name" value="ATPase domain of HSP90 chaperone/DNA topoisomerase II/histidine kinase"/>
    <property type="match status" value="1"/>
</dbReference>
<dbReference type="Pfam" id="PF02518">
    <property type="entry name" value="HATPase_c"/>
    <property type="match status" value="1"/>
</dbReference>
<dbReference type="Gene3D" id="6.10.340.10">
    <property type="match status" value="1"/>
</dbReference>
<evidence type="ECO:0000313" key="15">
    <source>
        <dbReference type="EMBL" id="GLJ79450.1"/>
    </source>
</evidence>
<evidence type="ECO:0000256" key="3">
    <source>
        <dbReference type="ARBA" id="ARBA00004236"/>
    </source>
</evidence>
<dbReference type="PANTHER" id="PTHR45436">
    <property type="entry name" value="SENSOR HISTIDINE KINASE YKOH"/>
    <property type="match status" value="1"/>
</dbReference>
<dbReference type="FunFam" id="3.30.565.10:FF:000006">
    <property type="entry name" value="Sensor histidine kinase WalK"/>
    <property type="match status" value="1"/>
</dbReference>
<dbReference type="PRINTS" id="PR00344">
    <property type="entry name" value="BCTRLSENSOR"/>
</dbReference>
<evidence type="ECO:0000256" key="7">
    <source>
        <dbReference type="ARBA" id="ARBA00022692"/>
    </source>
</evidence>
<gene>
    <name evidence="15" type="ORF">GCM10017586_11320</name>
</gene>
<evidence type="ECO:0000256" key="11">
    <source>
        <dbReference type="ARBA" id="ARBA00023136"/>
    </source>
</evidence>
<feature type="domain" description="HAMP" evidence="14">
    <location>
        <begin position="207"/>
        <end position="269"/>
    </location>
</feature>
<dbReference type="EC" id="2.7.13.3" evidence="4"/>
<evidence type="ECO:0000259" key="13">
    <source>
        <dbReference type="PROSITE" id="PS50109"/>
    </source>
</evidence>
<keyword evidence="7 12" id="KW-0812">Transmembrane</keyword>
<feature type="transmembrane region" description="Helical" evidence="12">
    <location>
        <begin position="183"/>
        <end position="206"/>
    </location>
</feature>
<dbReference type="Gene3D" id="1.10.287.130">
    <property type="match status" value="1"/>
</dbReference>
<dbReference type="Proteomes" id="UP001142317">
    <property type="component" value="Unassembled WGS sequence"/>
</dbReference>
<dbReference type="AlphaFoldDB" id="A0A9W6HG48"/>
<name>A0A9W6HG48_9MICO</name>
<keyword evidence="5" id="KW-0597">Phosphoprotein</keyword>
<accession>A0A9W6HG48</accession>
<evidence type="ECO:0000256" key="4">
    <source>
        <dbReference type="ARBA" id="ARBA00012438"/>
    </source>
</evidence>
<feature type="domain" description="Histidine kinase" evidence="13">
    <location>
        <begin position="284"/>
        <end position="502"/>
    </location>
</feature>
<evidence type="ECO:0000256" key="12">
    <source>
        <dbReference type="SAM" id="Phobius"/>
    </source>
</evidence>
<evidence type="ECO:0000256" key="8">
    <source>
        <dbReference type="ARBA" id="ARBA00022777"/>
    </source>
</evidence>
<dbReference type="Pfam" id="PF00512">
    <property type="entry name" value="HisKA"/>
    <property type="match status" value="1"/>
</dbReference>
<comment type="catalytic activity">
    <reaction evidence="1">
        <text>ATP + protein L-histidine = ADP + protein N-phospho-L-histidine.</text>
        <dbReference type="EC" id="2.7.13.3"/>
    </reaction>
</comment>
<comment type="subcellular location">
    <subcellularLocation>
        <location evidence="3">Cell membrane</location>
    </subcellularLocation>
</comment>
<dbReference type="InterPro" id="IPR005467">
    <property type="entry name" value="His_kinase_dom"/>
</dbReference>
<evidence type="ECO:0000256" key="5">
    <source>
        <dbReference type="ARBA" id="ARBA00022553"/>
    </source>
</evidence>
<evidence type="ECO:0000256" key="1">
    <source>
        <dbReference type="ARBA" id="ARBA00000085"/>
    </source>
</evidence>
<evidence type="ECO:0000256" key="9">
    <source>
        <dbReference type="ARBA" id="ARBA00022989"/>
    </source>
</evidence>
<dbReference type="SMART" id="SM00387">
    <property type="entry name" value="HATPase_c"/>
    <property type="match status" value="1"/>
</dbReference>
<feature type="transmembrane region" description="Helical" evidence="12">
    <location>
        <begin position="32"/>
        <end position="60"/>
    </location>
</feature>
<reference evidence="15" key="1">
    <citation type="journal article" date="2014" name="Int. J. Syst. Evol. Microbiol.">
        <title>Complete genome sequence of Corynebacterium casei LMG S-19264T (=DSM 44701T), isolated from a smear-ripened cheese.</title>
        <authorList>
            <consortium name="US DOE Joint Genome Institute (JGI-PGF)"/>
            <person name="Walter F."/>
            <person name="Albersmeier A."/>
            <person name="Kalinowski J."/>
            <person name="Ruckert C."/>
        </authorList>
    </citation>
    <scope>NUCLEOTIDE SEQUENCE</scope>
    <source>
        <strain evidence="15">VKM Ac-1447</strain>
    </source>
</reference>
<comment type="cofactor">
    <cofactor evidence="2">
        <name>a divalent metal cation</name>
        <dbReference type="ChEBI" id="CHEBI:60240"/>
    </cofactor>
</comment>
<dbReference type="GO" id="GO:0000155">
    <property type="term" value="F:phosphorelay sensor kinase activity"/>
    <property type="evidence" value="ECO:0007669"/>
    <property type="project" value="InterPro"/>
</dbReference>
<dbReference type="InterPro" id="IPR003660">
    <property type="entry name" value="HAMP_dom"/>
</dbReference>